<dbReference type="SUPFAM" id="SSF51230">
    <property type="entry name" value="Single hybrid motif"/>
    <property type="match status" value="1"/>
</dbReference>
<organism evidence="2 3">
    <name type="scientific">Candidatus Marsarchaeota G1 archaeon OSP_D</name>
    <dbReference type="NCBI Taxonomy" id="1978155"/>
    <lineage>
        <taxon>Archaea</taxon>
        <taxon>Candidatus Marsarchaeota</taxon>
        <taxon>Candidatus Marsarchaeota group 1</taxon>
    </lineage>
</organism>
<dbReference type="Pfam" id="PF01206">
    <property type="entry name" value="TusA"/>
    <property type="match status" value="1"/>
</dbReference>
<gene>
    <name evidence="2" type="ORF">B9Q01_01180</name>
</gene>
<dbReference type="InterPro" id="IPR002930">
    <property type="entry name" value="GCV_H"/>
</dbReference>
<evidence type="ECO:0000313" key="2">
    <source>
        <dbReference type="EMBL" id="PSN84327.1"/>
    </source>
</evidence>
<dbReference type="GO" id="GO:0005737">
    <property type="term" value="C:cytoplasm"/>
    <property type="evidence" value="ECO:0007669"/>
    <property type="project" value="TreeGrafter"/>
</dbReference>
<dbReference type="InterPro" id="IPR033753">
    <property type="entry name" value="GCV_H/Fam206"/>
</dbReference>
<dbReference type="Proteomes" id="UP000240880">
    <property type="component" value="Unassembled WGS sequence"/>
</dbReference>
<feature type="domain" description="UPF0033" evidence="1">
    <location>
        <begin position="154"/>
        <end position="217"/>
    </location>
</feature>
<dbReference type="CDD" id="cd06848">
    <property type="entry name" value="GCS_H"/>
    <property type="match status" value="1"/>
</dbReference>
<reference evidence="2 3" key="1">
    <citation type="submission" date="2017-04" db="EMBL/GenBank/DDBJ databases">
        <title>Novel microbial lineages endemic to geothermal iron-oxide mats fill important gaps in the evolutionary history of Archaea.</title>
        <authorList>
            <person name="Jay Z.J."/>
            <person name="Beam J.P."/>
            <person name="Dlakic M."/>
            <person name="Rusch D.B."/>
            <person name="Kozubal M.A."/>
            <person name="Inskeep W.P."/>
        </authorList>
    </citation>
    <scope>NUCLEOTIDE SEQUENCE [LARGE SCALE GENOMIC DNA]</scope>
    <source>
        <strain evidence="2">OSP_D</strain>
    </source>
</reference>
<dbReference type="GO" id="GO:0009249">
    <property type="term" value="P:protein lipoylation"/>
    <property type="evidence" value="ECO:0007669"/>
    <property type="project" value="TreeGrafter"/>
</dbReference>
<dbReference type="InterPro" id="IPR036868">
    <property type="entry name" value="TusA-like_sf"/>
</dbReference>
<dbReference type="InterPro" id="IPR011053">
    <property type="entry name" value="Single_hybrid_motif"/>
</dbReference>
<dbReference type="GO" id="GO:0019464">
    <property type="term" value="P:glycine decarboxylation via glycine cleavage system"/>
    <property type="evidence" value="ECO:0007669"/>
    <property type="project" value="InterPro"/>
</dbReference>
<dbReference type="Gene3D" id="2.40.50.100">
    <property type="match status" value="1"/>
</dbReference>
<evidence type="ECO:0000313" key="3">
    <source>
        <dbReference type="Proteomes" id="UP000240880"/>
    </source>
</evidence>
<proteinExistence type="predicted"/>
<protein>
    <recommendedName>
        <fullName evidence="1">UPF0033 domain-containing protein</fullName>
    </recommendedName>
</protein>
<dbReference type="Pfam" id="PF01597">
    <property type="entry name" value="GCV_H"/>
    <property type="match status" value="1"/>
</dbReference>
<evidence type="ECO:0000259" key="1">
    <source>
        <dbReference type="Pfam" id="PF01206"/>
    </source>
</evidence>
<dbReference type="Gene3D" id="3.30.110.40">
    <property type="entry name" value="TusA-like domain"/>
    <property type="match status" value="1"/>
</dbReference>
<dbReference type="GO" id="GO:0005960">
    <property type="term" value="C:glycine cleavage complex"/>
    <property type="evidence" value="ECO:0007669"/>
    <property type="project" value="InterPro"/>
</dbReference>
<dbReference type="AlphaFoldDB" id="A0A2R6AD82"/>
<name>A0A2R6AD82_9ARCH</name>
<dbReference type="SUPFAM" id="SSF64307">
    <property type="entry name" value="SirA-like"/>
    <property type="match status" value="1"/>
</dbReference>
<dbReference type="InterPro" id="IPR001455">
    <property type="entry name" value="TusA-like"/>
</dbReference>
<sequence length="219" mass="24344">MIVENCAFSDDVLYDLENFVWVKKSEDSFFVGVTSITVWNTGIIKSVSLKPVGTSVDKGKLIGSLEGPKNFVVVKAPFSGSVKEVNSNVLQKPRMINDDPYGAGWLVKMTPSDPNQVALLKSAQEAKEAFSKKIKELRIRCYAAFPDIELYEIGIECSAVLAKLNDALSRLSVGSVVLLVTDDPTSEIEMVRWAKQTGQQLLEKRRNDNLYHFIVKKVV</sequence>
<dbReference type="PANTHER" id="PTHR11715">
    <property type="entry name" value="GLYCINE CLEAVAGE SYSTEM H PROTEIN"/>
    <property type="match status" value="1"/>
</dbReference>
<accession>A0A2R6AD82</accession>
<dbReference type="CDD" id="cd00291">
    <property type="entry name" value="SirA_YedF_YeeD"/>
    <property type="match status" value="1"/>
</dbReference>
<comment type="caution">
    <text evidence="2">The sequence shown here is derived from an EMBL/GenBank/DDBJ whole genome shotgun (WGS) entry which is preliminary data.</text>
</comment>
<dbReference type="EMBL" id="NEXC01000004">
    <property type="protein sequence ID" value="PSN84327.1"/>
    <property type="molecule type" value="Genomic_DNA"/>
</dbReference>
<dbReference type="PANTHER" id="PTHR11715:SF3">
    <property type="entry name" value="GLYCINE CLEAVAGE SYSTEM H PROTEIN-RELATED"/>
    <property type="match status" value="1"/>
</dbReference>